<dbReference type="Pfam" id="PF12697">
    <property type="entry name" value="Abhydrolase_6"/>
    <property type="match status" value="1"/>
</dbReference>
<comment type="caution">
    <text evidence="2">The sequence shown here is derived from an EMBL/GenBank/DDBJ whole genome shotgun (WGS) entry which is preliminary data.</text>
</comment>
<sequence>MDVILVPGLWLDASSWQDVCERVSAAGHRTHPLTLRGLDSRSADRRGSMLADHVAEVVAAIDRCPGPVVLVGHAESCGLVHAAVNRRPGRVAHAVHVGGLPSADGAHVLSGFTVDARGTTTNTAGYRAVDATLASLHRRMSENASHVLDQVQRLTDPRRFDVPVTVVATEFTADDVRRWAAAGIDPARELPLIRDVTIVDLPSGRWPQIERPDDLARIVLGVVPAADPAAVDAPSAPLVPGA</sequence>
<gene>
    <name evidence="2" type="ORF">JNB62_16380</name>
</gene>
<keyword evidence="2" id="KW-0378">Hydrolase</keyword>
<dbReference type="SUPFAM" id="SSF53474">
    <property type="entry name" value="alpha/beta-Hydrolases"/>
    <property type="match status" value="1"/>
</dbReference>
<evidence type="ECO:0000313" key="3">
    <source>
        <dbReference type="Proteomes" id="UP001196843"/>
    </source>
</evidence>
<evidence type="ECO:0000259" key="1">
    <source>
        <dbReference type="Pfam" id="PF12697"/>
    </source>
</evidence>
<dbReference type="GO" id="GO:0016787">
    <property type="term" value="F:hydrolase activity"/>
    <property type="evidence" value="ECO:0007669"/>
    <property type="project" value="UniProtKB-KW"/>
</dbReference>
<accession>A0ABS7HSN4</accession>
<organism evidence="2 3">
    <name type="scientific">Microbacterium jejuense</name>
    <dbReference type="NCBI Taxonomy" id="1263637"/>
    <lineage>
        <taxon>Bacteria</taxon>
        <taxon>Bacillati</taxon>
        <taxon>Actinomycetota</taxon>
        <taxon>Actinomycetes</taxon>
        <taxon>Micrococcales</taxon>
        <taxon>Microbacteriaceae</taxon>
        <taxon>Microbacterium</taxon>
    </lineage>
</organism>
<dbReference type="Proteomes" id="UP001196843">
    <property type="component" value="Unassembled WGS sequence"/>
</dbReference>
<dbReference type="Gene3D" id="3.40.50.1820">
    <property type="entry name" value="alpha/beta hydrolase"/>
    <property type="match status" value="1"/>
</dbReference>
<dbReference type="EMBL" id="JAEUAW010000016">
    <property type="protein sequence ID" value="MBW9095261.1"/>
    <property type="molecule type" value="Genomic_DNA"/>
</dbReference>
<keyword evidence="3" id="KW-1185">Reference proteome</keyword>
<feature type="domain" description="AB hydrolase-1" evidence="1">
    <location>
        <begin position="3"/>
        <end position="217"/>
    </location>
</feature>
<proteinExistence type="predicted"/>
<reference evidence="2 3" key="1">
    <citation type="journal article" date="2021" name="MBio">
        <title>Poor Competitiveness of Bradyrhizobium in Pigeon Pea Root Colonization in Indian Soils.</title>
        <authorList>
            <person name="Chalasani D."/>
            <person name="Basu A."/>
            <person name="Pullabhotla S.V.S.R.N."/>
            <person name="Jorrin B."/>
            <person name="Neal A.L."/>
            <person name="Poole P.S."/>
            <person name="Podile A.R."/>
            <person name="Tkacz A."/>
        </authorList>
    </citation>
    <scope>NUCLEOTIDE SEQUENCE [LARGE SCALE GENOMIC DNA]</scope>
    <source>
        <strain evidence="2 3">HU14</strain>
    </source>
</reference>
<dbReference type="InterPro" id="IPR000073">
    <property type="entry name" value="AB_hydrolase_1"/>
</dbReference>
<dbReference type="InterPro" id="IPR029058">
    <property type="entry name" value="AB_hydrolase_fold"/>
</dbReference>
<protein>
    <submittedName>
        <fullName evidence="2">Alpha/beta hydrolase</fullName>
    </submittedName>
</protein>
<dbReference type="RefSeq" id="WP_220301969.1">
    <property type="nucleotide sequence ID" value="NZ_JAEUAW010000016.1"/>
</dbReference>
<evidence type="ECO:0000313" key="2">
    <source>
        <dbReference type="EMBL" id="MBW9095261.1"/>
    </source>
</evidence>
<name>A0ABS7HSN4_9MICO</name>